<evidence type="ECO:0000259" key="2">
    <source>
        <dbReference type="Pfam" id="PF09084"/>
    </source>
</evidence>
<evidence type="ECO:0000313" key="3">
    <source>
        <dbReference type="EMBL" id="CAA9575172.1"/>
    </source>
</evidence>
<feature type="chain" id="PRO_5026688934" evidence="1">
    <location>
        <begin position="24"/>
        <end position="354"/>
    </location>
</feature>
<dbReference type="SUPFAM" id="SSF53850">
    <property type="entry name" value="Periplasmic binding protein-like II"/>
    <property type="match status" value="1"/>
</dbReference>
<accession>A0A6J4VCI3</accession>
<dbReference type="Gene3D" id="3.40.190.10">
    <property type="entry name" value="Periplasmic binding protein-like II"/>
    <property type="match status" value="2"/>
</dbReference>
<keyword evidence="1" id="KW-0732">Signal</keyword>
<name>A0A6J4VCI3_9BACT</name>
<dbReference type="Pfam" id="PF09084">
    <property type="entry name" value="NMT1"/>
    <property type="match status" value="1"/>
</dbReference>
<evidence type="ECO:0000256" key="1">
    <source>
        <dbReference type="SAM" id="SignalP"/>
    </source>
</evidence>
<feature type="signal peptide" evidence="1">
    <location>
        <begin position="1"/>
        <end position="23"/>
    </location>
</feature>
<dbReference type="PANTHER" id="PTHR31528:SF15">
    <property type="entry name" value="RIBOFLAVIN-BINDING PROTEIN RIBY"/>
    <property type="match status" value="1"/>
</dbReference>
<dbReference type="GO" id="GO:0009228">
    <property type="term" value="P:thiamine biosynthetic process"/>
    <property type="evidence" value="ECO:0007669"/>
    <property type="project" value="InterPro"/>
</dbReference>
<dbReference type="EMBL" id="CADCWN010000188">
    <property type="protein sequence ID" value="CAA9575172.1"/>
    <property type="molecule type" value="Genomic_DNA"/>
</dbReference>
<proteinExistence type="predicted"/>
<sequence length="354" mass="37573">MRRVMNLALGVLLLLTLAGCGAAATPTAGVSSAPTAGAGGGVAATPSRSGGALRKVTIGLGYIPDVQFAPFYVAKERGYFREEGLEVEFKQGFETDVLKLLGTGALNFGVAGGDEMMIARSQGVPLVYVGTWFQKYPITVVALEGANIRRAEDLKGRTIGIPGRYGATYIGLRALLDSAGLKESDVQLREVGFNQVQALTQGQVEAVVGYANNEPVQLRALGKAITTINVFDRVSLVSNGLITDEKTQRDDPELVRAVTRAILRGIRDTLANPDEAVTLSMPTIPGAAEKREQLRAVLAATLPLLESAQTGTNGLGYCDPASWATSRDLLKRLGFLGGDFDLDKAYTNAFLPKR</sequence>
<dbReference type="AlphaFoldDB" id="A0A6J4VCI3"/>
<dbReference type="PANTHER" id="PTHR31528">
    <property type="entry name" value="4-AMINO-5-HYDROXYMETHYL-2-METHYLPYRIMIDINE PHOSPHATE SYNTHASE THI11-RELATED"/>
    <property type="match status" value="1"/>
</dbReference>
<gene>
    <name evidence="3" type="ORF">AVDCRST_MAG18-2466</name>
</gene>
<reference evidence="3" key="1">
    <citation type="submission" date="2020-02" db="EMBL/GenBank/DDBJ databases">
        <authorList>
            <person name="Meier V. D."/>
        </authorList>
    </citation>
    <scope>NUCLEOTIDE SEQUENCE</scope>
    <source>
        <strain evidence="3">AVDCRST_MAG18</strain>
    </source>
</reference>
<dbReference type="InterPro" id="IPR027939">
    <property type="entry name" value="NMT1/THI5"/>
</dbReference>
<feature type="domain" description="SsuA/THI5-like" evidence="2">
    <location>
        <begin position="67"/>
        <end position="276"/>
    </location>
</feature>
<organism evidence="3">
    <name type="scientific">uncultured Thermomicrobiales bacterium</name>
    <dbReference type="NCBI Taxonomy" id="1645740"/>
    <lineage>
        <taxon>Bacteria</taxon>
        <taxon>Pseudomonadati</taxon>
        <taxon>Thermomicrobiota</taxon>
        <taxon>Thermomicrobia</taxon>
        <taxon>Thermomicrobiales</taxon>
        <taxon>environmental samples</taxon>
    </lineage>
</organism>
<dbReference type="PROSITE" id="PS51257">
    <property type="entry name" value="PROKAR_LIPOPROTEIN"/>
    <property type="match status" value="1"/>
</dbReference>
<protein>
    <submittedName>
        <fullName evidence="3">Predicted riboflavin ABC transporter, substrate-binding component</fullName>
    </submittedName>
</protein>
<dbReference type="InterPro" id="IPR015168">
    <property type="entry name" value="SsuA/THI5"/>
</dbReference>